<reference evidence="1 2" key="1">
    <citation type="submission" date="2020-06" db="EMBL/GenBank/DDBJ databases">
        <title>Transcriptomic and genomic resources for Thalictrum thalictroides and T. hernandezii: Facilitating candidate gene discovery in an emerging model plant lineage.</title>
        <authorList>
            <person name="Arias T."/>
            <person name="Riano-Pachon D.M."/>
            <person name="Di Stilio V.S."/>
        </authorList>
    </citation>
    <scope>NUCLEOTIDE SEQUENCE [LARGE SCALE GENOMIC DNA]</scope>
    <source>
        <strain evidence="2">cv. WT478/WT964</strain>
        <tissue evidence="1">Leaves</tissue>
    </source>
</reference>
<dbReference type="AlphaFoldDB" id="A0A7J6WQ18"/>
<sequence length="109" mass="12611">MVNPTEEEDTLLTPTPTPSSLELELHITVSFDTWSSVTFFSLRTEVSKASELLFSWIECPLLSHHTFKTKESKLEIEFELIKEDDDDVDDNWSVPSLRVIRNPECLRIN</sequence>
<gene>
    <name evidence="1" type="ORF">FRX31_010949</name>
</gene>
<proteinExistence type="predicted"/>
<accession>A0A7J6WQ18</accession>
<comment type="caution">
    <text evidence="1">The sequence shown here is derived from an EMBL/GenBank/DDBJ whole genome shotgun (WGS) entry which is preliminary data.</text>
</comment>
<protein>
    <submittedName>
        <fullName evidence="1">Uncharacterized protein</fullName>
    </submittedName>
</protein>
<keyword evidence="2" id="KW-1185">Reference proteome</keyword>
<evidence type="ECO:0000313" key="2">
    <source>
        <dbReference type="Proteomes" id="UP000554482"/>
    </source>
</evidence>
<name>A0A7J6WQ18_THATH</name>
<organism evidence="1 2">
    <name type="scientific">Thalictrum thalictroides</name>
    <name type="common">Rue-anemone</name>
    <name type="synonym">Anemone thalictroides</name>
    <dbReference type="NCBI Taxonomy" id="46969"/>
    <lineage>
        <taxon>Eukaryota</taxon>
        <taxon>Viridiplantae</taxon>
        <taxon>Streptophyta</taxon>
        <taxon>Embryophyta</taxon>
        <taxon>Tracheophyta</taxon>
        <taxon>Spermatophyta</taxon>
        <taxon>Magnoliopsida</taxon>
        <taxon>Ranunculales</taxon>
        <taxon>Ranunculaceae</taxon>
        <taxon>Thalictroideae</taxon>
        <taxon>Thalictrum</taxon>
    </lineage>
</organism>
<dbReference type="EMBL" id="JABWDY010011928">
    <property type="protein sequence ID" value="KAF5199456.1"/>
    <property type="molecule type" value="Genomic_DNA"/>
</dbReference>
<dbReference type="Proteomes" id="UP000554482">
    <property type="component" value="Unassembled WGS sequence"/>
</dbReference>
<evidence type="ECO:0000313" key="1">
    <source>
        <dbReference type="EMBL" id="KAF5199456.1"/>
    </source>
</evidence>